<name>X1MPF9_9ZZZZ</name>
<dbReference type="SUPFAM" id="SSF54447">
    <property type="entry name" value="ssDNA-binding transcriptional regulator domain"/>
    <property type="match status" value="1"/>
</dbReference>
<feature type="domain" description="Transcriptional coactivator p15 (PC4) C-terminal" evidence="2">
    <location>
        <begin position="12"/>
        <end position="62"/>
    </location>
</feature>
<reference evidence="3" key="1">
    <citation type="journal article" date="2014" name="Front. Microbiol.">
        <title>High frequency of phylogenetically diverse reductive dehalogenase-homologous genes in deep subseafloor sedimentary metagenomes.</title>
        <authorList>
            <person name="Kawai M."/>
            <person name="Futagami T."/>
            <person name="Toyoda A."/>
            <person name="Takaki Y."/>
            <person name="Nishi S."/>
            <person name="Hori S."/>
            <person name="Arai W."/>
            <person name="Tsubouchi T."/>
            <person name="Morono Y."/>
            <person name="Uchiyama I."/>
            <person name="Ito T."/>
            <person name="Fujiyama A."/>
            <person name="Inagaki F."/>
            <person name="Takami H."/>
        </authorList>
    </citation>
    <scope>NUCLEOTIDE SEQUENCE</scope>
    <source>
        <strain evidence="3">Expedition CK06-06</strain>
    </source>
</reference>
<dbReference type="InterPro" id="IPR009044">
    <property type="entry name" value="ssDNA-bd_transcriptional_reg"/>
</dbReference>
<evidence type="ECO:0000259" key="2">
    <source>
        <dbReference type="Pfam" id="PF02229"/>
    </source>
</evidence>
<organism evidence="3">
    <name type="scientific">marine sediment metagenome</name>
    <dbReference type="NCBI Taxonomy" id="412755"/>
    <lineage>
        <taxon>unclassified sequences</taxon>
        <taxon>metagenomes</taxon>
        <taxon>ecological metagenomes</taxon>
    </lineage>
</organism>
<protein>
    <recommendedName>
        <fullName evidence="2">Transcriptional coactivator p15 (PC4) C-terminal domain-containing protein</fullName>
    </recommendedName>
</protein>
<proteinExistence type="predicted"/>
<dbReference type="AlphaFoldDB" id="X1MPF9"/>
<dbReference type="Gene3D" id="2.30.31.10">
    <property type="entry name" value="Transcriptional Coactivator Pc4, Chain A"/>
    <property type="match status" value="1"/>
</dbReference>
<dbReference type="Pfam" id="PF02229">
    <property type="entry name" value="PC4"/>
    <property type="match status" value="1"/>
</dbReference>
<feature type="region of interest" description="Disordered" evidence="1">
    <location>
        <begin position="73"/>
        <end position="108"/>
    </location>
</feature>
<dbReference type="InterPro" id="IPR003173">
    <property type="entry name" value="PC4_C"/>
</dbReference>
<dbReference type="GO" id="GO:0006355">
    <property type="term" value="P:regulation of DNA-templated transcription"/>
    <property type="evidence" value="ECO:0007669"/>
    <property type="project" value="InterPro"/>
</dbReference>
<accession>X1MPF9</accession>
<comment type="caution">
    <text evidence="3">The sequence shown here is derived from an EMBL/GenBank/DDBJ whole genome shotgun (WGS) entry which is preliminary data.</text>
</comment>
<dbReference type="EMBL" id="BARV01004866">
    <property type="protein sequence ID" value="GAI08274.1"/>
    <property type="molecule type" value="Genomic_DNA"/>
</dbReference>
<evidence type="ECO:0000256" key="1">
    <source>
        <dbReference type="SAM" id="MobiDB-lite"/>
    </source>
</evidence>
<evidence type="ECO:0000313" key="3">
    <source>
        <dbReference type="EMBL" id="GAI08274.1"/>
    </source>
</evidence>
<dbReference type="GO" id="GO:0003677">
    <property type="term" value="F:DNA binding"/>
    <property type="evidence" value="ECO:0007669"/>
    <property type="project" value="InterPro"/>
</dbReference>
<feature type="compositionally biased region" description="Basic and acidic residues" evidence="1">
    <location>
        <begin position="87"/>
        <end position="99"/>
    </location>
</feature>
<gene>
    <name evidence="3" type="ORF">S06H3_10490</name>
</gene>
<sequence length="108" mass="12351">MLIYKFIKNALEEIRIETSTYQGKEYLSIRTWFDASRGQNTDWQPSQKGITLSVDLLQELLKGLKLAEKGLKKEDPQLSLPDQEESGGERKTKKERKDFAGSSGEIPF</sequence>